<feature type="region of interest" description="Disordered" evidence="1">
    <location>
        <begin position="1"/>
        <end position="43"/>
    </location>
</feature>
<dbReference type="Pfam" id="PF13628">
    <property type="entry name" value="DUF4142"/>
    <property type="match status" value="1"/>
</dbReference>
<dbReference type="PANTHER" id="PTHR38593:SF1">
    <property type="entry name" value="BLR2558 PROTEIN"/>
    <property type="match status" value="1"/>
</dbReference>
<gene>
    <name evidence="3" type="ORF">DX914_07570</name>
</gene>
<accession>A0A371K7C3</accession>
<dbReference type="AlphaFoldDB" id="A0A371K7C3"/>
<feature type="domain" description="DUF4142" evidence="2">
    <location>
        <begin position="102"/>
        <end position="238"/>
    </location>
</feature>
<dbReference type="InterPro" id="IPR025419">
    <property type="entry name" value="DUF4142"/>
</dbReference>
<dbReference type="EMBL" id="QTSU01000001">
    <property type="protein sequence ID" value="RDZ29740.1"/>
    <property type="molecule type" value="Genomic_DNA"/>
</dbReference>
<reference evidence="3 4" key="1">
    <citation type="submission" date="2018-08" db="EMBL/GenBank/DDBJ databases">
        <title>Lysobacter sp. zong2l5, whole genome shotgun sequence.</title>
        <authorList>
            <person name="Zhang X."/>
            <person name="Feng G."/>
            <person name="Zhu H."/>
        </authorList>
    </citation>
    <scope>NUCLEOTIDE SEQUENCE [LARGE SCALE GENOMIC DNA]</scope>
    <source>
        <strain evidence="4">zong2l5</strain>
    </source>
</reference>
<proteinExistence type="predicted"/>
<evidence type="ECO:0000313" key="3">
    <source>
        <dbReference type="EMBL" id="RDZ29740.1"/>
    </source>
</evidence>
<evidence type="ECO:0000313" key="4">
    <source>
        <dbReference type="Proteomes" id="UP000264492"/>
    </source>
</evidence>
<evidence type="ECO:0000256" key="1">
    <source>
        <dbReference type="SAM" id="MobiDB-lite"/>
    </source>
</evidence>
<evidence type="ECO:0000259" key="2">
    <source>
        <dbReference type="Pfam" id="PF13628"/>
    </source>
</evidence>
<dbReference type="PANTHER" id="PTHR38593">
    <property type="entry name" value="BLR2558 PROTEIN"/>
    <property type="match status" value="1"/>
</dbReference>
<protein>
    <submittedName>
        <fullName evidence="3">DUF4142 domain-containing protein</fullName>
    </submittedName>
</protein>
<sequence>MSASTLCRPMSGHRPLRRGDDARAKNAPPVNLQRSSVGAPPNNRLRRQEQHMIRPLPVLIVFAALFSAPGAAQEQPQGFAFAWKEAVAAAAEGGGVREVAGDDRHALGLLAALDENEIAAAQQAVSKQVTGDVLAYAQLMLKAHGENLSKTRALGPPSDDADVAELKDQGRKELATLNALSGPAYAKAYIDAMVKGHTDALTLIDQQMMPAAQHPAVEKHLTQTRAHVADHLARAKQIAATD</sequence>
<comment type="caution">
    <text evidence="3">The sequence shown here is derived from an EMBL/GenBank/DDBJ whole genome shotgun (WGS) entry which is preliminary data.</text>
</comment>
<keyword evidence="4" id="KW-1185">Reference proteome</keyword>
<name>A0A371K7C3_9GAMM</name>
<organism evidence="3 4">
    <name type="scientific">Lysobacter silvisoli</name>
    <dbReference type="NCBI Taxonomy" id="2293254"/>
    <lineage>
        <taxon>Bacteria</taxon>
        <taxon>Pseudomonadati</taxon>
        <taxon>Pseudomonadota</taxon>
        <taxon>Gammaproteobacteria</taxon>
        <taxon>Lysobacterales</taxon>
        <taxon>Lysobacteraceae</taxon>
        <taxon>Lysobacter</taxon>
    </lineage>
</organism>
<dbReference type="Proteomes" id="UP000264492">
    <property type="component" value="Unassembled WGS sequence"/>
</dbReference>